<dbReference type="RefSeq" id="WP_000449471.1">
    <property type="nucleotide sequence ID" value="NZ_CP011931.1"/>
</dbReference>
<dbReference type="AlphaFoldDB" id="A0AAQ1P2X7"/>
<evidence type="ECO:0000313" key="1">
    <source>
        <dbReference type="EMBL" id="SOR63405.1"/>
    </source>
</evidence>
<sequence>METLTLDELHELSYFVRSQIDEVRQRILDSKMVLGFDTTTCSQKDEFKKIVEYYEQELSKFEAIESKLEKMKCSVPI</sequence>
<gene>
    <name evidence="1" type="ORF">LMANV2_670069</name>
</gene>
<organism evidence="1 2">
    <name type="scientific">Leptospira interrogans serovar Manilae</name>
    <dbReference type="NCBI Taxonomy" id="214675"/>
    <lineage>
        <taxon>Bacteria</taxon>
        <taxon>Pseudomonadati</taxon>
        <taxon>Spirochaetota</taxon>
        <taxon>Spirochaetia</taxon>
        <taxon>Leptospirales</taxon>
        <taxon>Leptospiraceae</taxon>
        <taxon>Leptospira</taxon>
    </lineage>
</organism>
<proteinExistence type="predicted"/>
<dbReference type="Proteomes" id="UP000234460">
    <property type="component" value="Chromosome LMANV2"/>
</dbReference>
<comment type="caution">
    <text evidence="1">The sequence shown here is derived from an EMBL/GenBank/DDBJ whole genome shotgun (WGS) entry which is preliminary data.</text>
</comment>
<reference evidence="1 2" key="1">
    <citation type="submission" date="2017-11" db="EMBL/GenBank/DDBJ databases">
        <authorList>
            <person name="Lechat P."/>
        </authorList>
    </citation>
    <scope>NUCLEOTIDE SEQUENCE [LARGE SCALE GENOMIC DNA]</scope>
    <source>
        <strain evidence="1">L495</strain>
    </source>
</reference>
<accession>A0AAQ1P2X7</accession>
<name>A0AAQ1P2X7_LEPIR</name>
<protein>
    <submittedName>
        <fullName evidence="1">Uncharacterized protein</fullName>
    </submittedName>
</protein>
<evidence type="ECO:0000313" key="2">
    <source>
        <dbReference type="Proteomes" id="UP000234460"/>
    </source>
</evidence>
<dbReference type="EMBL" id="OEJX01000064">
    <property type="protein sequence ID" value="SOR63405.1"/>
    <property type="molecule type" value="Genomic_DNA"/>
</dbReference>